<keyword evidence="2" id="KW-1185">Reference proteome</keyword>
<reference evidence="1 2" key="1">
    <citation type="journal article" date="2018" name="Sci. Rep.">
        <title>Genomic signatures of local adaptation to the degree of environmental predictability in rotifers.</title>
        <authorList>
            <person name="Franch-Gras L."/>
            <person name="Hahn C."/>
            <person name="Garcia-Roger E.M."/>
            <person name="Carmona M.J."/>
            <person name="Serra M."/>
            <person name="Gomez A."/>
        </authorList>
    </citation>
    <scope>NUCLEOTIDE SEQUENCE [LARGE SCALE GENOMIC DNA]</scope>
    <source>
        <strain evidence="1">HYR1</strain>
    </source>
</reference>
<protein>
    <submittedName>
        <fullName evidence="1">Uncharacterized protein</fullName>
    </submittedName>
</protein>
<dbReference type="AlphaFoldDB" id="A0A3M7S016"/>
<proteinExistence type="predicted"/>
<evidence type="ECO:0000313" key="1">
    <source>
        <dbReference type="EMBL" id="RNA29082.1"/>
    </source>
</evidence>
<accession>A0A3M7S016</accession>
<name>A0A3M7S016_BRAPC</name>
<gene>
    <name evidence="1" type="ORF">BpHYR1_023325</name>
</gene>
<dbReference type="Proteomes" id="UP000276133">
    <property type="component" value="Unassembled WGS sequence"/>
</dbReference>
<feature type="non-terminal residue" evidence="1">
    <location>
        <position position="1"/>
    </location>
</feature>
<dbReference type="EMBL" id="REGN01002280">
    <property type="protein sequence ID" value="RNA29082.1"/>
    <property type="molecule type" value="Genomic_DNA"/>
</dbReference>
<organism evidence="1 2">
    <name type="scientific">Brachionus plicatilis</name>
    <name type="common">Marine rotifer</name>
    <name type="synonym">Brachionus muelleri</name>
    <dbReference type="NCBI Taxonomy" id="10195"/>
    <lineage>
        <taxon>Eukaryota</taxon>
        <taxon>Metazoa</taxon>
        <taxon>Spiralia</taxon>
        <taxon>Gnathifera</taxon>
        <taxon>Rotifera</taxon>
        <taxon>Eurotatoria</taxon>
        <taxon>Monogononta</taxon>
        <taxon>Pseudotrocha</taxon>
        <taxon>Ploima</taxon>
        <taxon>Brachionidae</taxon>
        <taxon>Brachionus</taxon>
    </lineage>
</organism>
<sequence length="104" mass="12219">CWLIWTDIYFITAGLFSYVIKNFLEEINDAFEDIDDQTEARLKSRYYTTNEDKLEQINSKLQNVLLSSVKYKSLVYEKQALEVPKNLESIETVTGLYNLCLYVT</sequence>
<comment type="caution">
    <text evidence="1">The sequence shown here is derived from an EMBL/GenBank/DDBJ whole genome shotgun (WGS) entry which is preliminary data.</text>
</comment>
<evidence type="ECO:0000313" key="2">
    <source>
        <dbReference type="Proteomes" id="UP000276133"/>
    </source>
</evidence>